<evidence type="ECO:0000313" key="4">
    <source>
        <dbReference type="EMBL" id="QIK74676.1"/>
    </source>
</evidence>
<feature type="domain" description="DUF305" evidence="3">
    <location>
        <begin position="80"/>
        <end position="232"/>
    </location>
</feature>
<reference evidence="4 5" key="1">
    <citation type="submission" date="2020-03" db="EMBL/GenBank/DDBJ databases">
        <title>Nocardioides sp. nov., isolated from fish.</title>
        <authorList>
            <person name="Hyun D.-W."/>
            <person name="Bae J.-W."/>
        </authorList>
    </citation>
    <scope>NUCLEOTIDE SEQUENCE [LARGE SCALE GENOMIC DNA]</scope>
    <source>
        <strain evidence="4 5">HDW12A</strain>
    </source>
</reference>
<gene>
    <name evidence="4" type="ORF">G7071_03805</name>
</gene>
<protein>
    <submittedName>
        <fullName evidence="4">DUF305 domain-containing protein</fullName>
    </submittedName>
</protein>
<dbReference type="AlphaFoldDB" id="A0A6G7YDB9"/>
<feature type="signal peptide" evidence="2">
    <location>
        <begin position="1"/>
        <end position="31"/>
    </location>
</feature>
<feature type="region of interest" description="Disordered" evidence="1">
    <location>
        <begin position="34"/>
        <end position="74"/>
    </location>
</feature>
<dbReference type="RefSeq" id="WP_166315056.1">
    <property type="nucleotide sequence ID" value="NZ_CP049866.1"/>
</dbReference>
<dbReference type="Proteomes" id="UP000502035">
    <property type="component" value="Chromosome"/>
</dbReference>
<proteinExistence type="predicted"/>
<evidence type="ECO:0000256" key="2">
    <source>
        <dbReference type="SAM" id="SignalP"/>
    </source>
</evidence>
<keyword evidence="2" id="KW-0732">Signal</keyword>
<dbReference type="PANTHER" id="PTHR36933">
    <property type="entry name" value="SLL0788 PROTEIN"/>
    <property type="match status" value="1"/>
</dbReference>
<sequence length="235" mass="25041">MPYVKDFLPTRRRTRGAASAAVVVALVTALAGCSQESSGSDQPAEERPDGVVTVQPGLPGEAATTGSAAAVPETEENHSDIAFMQMMIPHHAQAVAMAKLAHKHAVDPAVRRLAGRVKAAQGPEIMFMAAWLDERGLDVPAAADDPMDFDHSAHGHDEMVGMLSPAEMAQLSKARGRQFDEMFLRRMIRHHAGAVQMAGVVAADGSDLTVSGVAADVSVVQNSEIARMRDLLRRF</sequence>
<evidence type="ECO:0000259" key="3">
    <source>
        <dbReference type="Pfam" id="PF03713"/>
    </source>
</evidence>
<dbReference type="InterPro" id="IPR005183">
    <property type="entry name" value="DUF305_CopM-like"/>
</dbReference>
<accession>A0A6G7YDB9</accession>
<feature type="chain" id="PRO_5039158484" evidence="2">
    <location>
        <begin position="32"/>
        <end position="235"/>
    </location>
</feature>
<evidence type="ECO:0000256" key="1">
    <source>
        <dbReference type="SAM" id="MobiDB-lite"/>
    </source>
</evidence>
<evidence type="ECO:0000313" key="5">
    <source>
        <dbReference type="Proteomes" id="UP000502035"/>
    </source>
</evidence>
<keyword evidence="5" id="KW-1185">Reference proteome</keyword>
<name>A0A6G7YDB9_9ACTN</name>
<dbReference type="KEGG" id="npi:G7071_03805"/>
<dbReference type="EMBL" id="CP049866">
    <property type="protein sequence ID" value="QIK74676.1"/>
    <property type="molecule type" value="Genomic_DNA"/>
</dbReference>
<dbReference type="Pfam" id="PF03713">
    <property type="entry name" value="DUF305"/>
    <property type="match status" value="1"/>
</dbReference>
<organism evidence="4 5">
    <name type="scientific">Nocardioides piscis</name>
    <dbReference type="NCBI Taxonomy" id="2714938"/>
    <lineage>
        <taxon>Bacteria</taxon>
        <taxon>Bacillati</taxon>
        <taxon>Actinomycetota</taxon>
        <taxon>Actinomycetes</taxon>
        <taxon>Propionibacteriales</taxon>
        <taxon>Nocardioidaceae</taxon>
        <taxon>Nocardioides</taxon>
    </lineage>
</organism>
<dbReference type="PROSITE" id="PS51257">
    <property type="entry name" value="PROKAR_LIPOPROTEIN"/>
    <property type="match status" value="1"/>
</dbReference>
<dbReference type="PANTHER" id="PTHR36933:SF1">
    <property type="entry name" value="SLL0788 PROTEIN"/>
    <property type="match status" value="1"/>
</dbReference>
<dbReference type="InterPro" id="IPR012347">
    <property type="entry name" value="Ferritin-like"/>
</dbReference>
<dbReference type="Gene3D" id="1.20.1260.10">
    <property type="match status" value="1"/>
</dbReference>